<accession>A0A6N2VUU1</accession>
<dbReference type="Gene3D" id="3.20.20.140">
    <property type="entry name" value="Metal-dependent hydrolases"/>
    <property type="match status" value="1"/>
</dbReference>
<gene>
    <name evidence="2" type="primary">nfdA</name>
    <name evidence="2" type="ORF">ACLFYP115_02833</name>
</gene>
<dbReference type="AlphaFoldDB" id="A0A6N2VUU1"/>
<dbReference type="InterPro" id="IPR032466">
    <property type="entry name" value="Metal_Hydrolase"/>
</dbReference>
<dbReference type="EC" id="3.5.1.91" evidence="2"/>
<dbReference type="InterPro" id="IPR011059">
    <property type="entry name" value="Metal-dep_hydrolase_composite"/>
</dbReference>
<dbReference type="Gene3D" id="2.30.40.10">
    <property type="entry name" value="Urease, subunit C, domain 1"/>
    <property type="match status" value="1"/>
</dbReference>
<dbReference type="GO" id="GO:0016810">
    <property type="term" value="F:hydrolase activity, acting on carbon-nitrogen (but not peptide) bonds"/>
    <property type="evidence" value="ECO:0007669"/>
    <property type="project" value="InterPro"/>
</dbReference>
<dbReference type="SUPFAM" id="SSF51338">
    <property type="entry name" value="Composite domain of metallo-dependent hydrolases"/>
    <property type="match status" value="1"/>
</dbReference>
<evidence type="ECO:0000313" key="2">
    <source>
        <dbReference type="EMBL" id="VYT34229.1"/>
    </source>
</evidence>
<sequence length="553" mass="61532">MFPSVNPNKVNDLQRGRDQMDKIYYNGDILTMEDTRTEPEAVLISDGFIAFTGSLKEAVRAAHQPEMTDLDGKTLMPAFIDGHSHISLVAQFSQFADLSGCESFSDIKMRLAAFQKEKKIGEDGAVIGVGYDHNFLKEKRHPDKYILDEVSDHIPVFVLHASGHMGVGNSALLKEAGIDASAPDMEGSRFGRIPGSMEPDGYAEETKALNLLLARVYAKIPGDPKAQIEKAQELYLSHGITTIQDGAASGQDVETLFEAAKEGLLKADVVSYVLVGEEPEKLEQEYAELKKAYWNHLKLGGRKVILDGSPQGKTAWLSKPYAGEEEYRGYPAMEQEKVQTYIRNAIENGVQILAHCNGDAAAQQWIDSFEKAMEQCGVSKEDDLRPVMIHCQTVRKDQLLRMKNIGMIPSMFVDHVYYWGDIHLKNLGEERAEAISPAKSAFEQGLCVNFHQDSPVVPPDMLHTVWCAVNRETREGKILGEEERVDVFEALKAVTINGAYAYFEEDKKGSITEGKLADLVILDRNPLKTPVSELKDIKVTETLKEGETVYRKC</sequence>
<proteinExistence type="predicted"/>
<dbReference type="SUPFAM" id="SSF51556">
    <property type="entry name" value="Metallo-dependent hydrolases"/>
    <property type="match status" value="1"/>
</dbReference>
<feature type="domain" description="Amidohydrolase 3" evidence="1">
    <location>
        <begin position="68"/>
        <end position="550"/>
    </location>
</feature>
<dbReference type="PANTHER" id="PTHR22642:SF2">
    <property type="entry name" value="PROTEIN LONG AFTER FAR-RED 3"/>
    <property type="match status" value="1"/>
</dbReference>
<dbReference type="PANTHER" id="PTHR22642">
    <property type="entry name" value="IMIDAZOLONEPROPIONASE"/>
    <property type="match status" value="1"/>
</dbReference>
<dbReference type="Pfam" id="PF07969">
    <property type="entry name" value="Amidohydro_3"/>
    <property type="match status" value="1"/>
</dbReference>
<name>A0A6N2VUU1_9FIRM</name>
<keyword evidence="2" id="KW-0378">Hydrolase</keyword>
<dbReference type="EMBL" id="CACRSQ010000007">
    <property type="protein sequence ID" value="VYT34229.1"/>
    <property type="molecule type" value="Genomic_DNA"/>
</dbReference>
<organism evidence="2">
    <name type="scientific">Anaerostipes caccae</name>
    <dbReference type="NCBI Taxonomy" id="105841"/>
    <lineage>
        <taxon>Bacteria</taxon>
        <taxon>Bacillati</taxon>
        <taxon>Bacillota</taxon>
        <taxon>Clostridia</taxon>
        <taxon>Lachnospirales</taxon>
        <taxon>Lachnospiraceae</taxon>
        <taxon>Anaerostipes</taxon>
    </lineage>
</organism>
<evidence type="ECO:0000259" key="1">
    <source>
        <dbReference type="Pfam" id="PF07969"/>
    </source>
</evidence>
<dbReference type="Gene3D" id="3.10.310.70">
    <property type="match status" value="1"/>
</dbReference>
<protein>
    <submittedName>
        <fullName evidence="2">N-substituted formamide deformylase</fullName>
        <ecNumber evidence="2">3.5.1.91</ecNumber>
    </submittedName>
</protein>
<dbReference type="InterPro" id="IPR013108">
    <property type="entry name" value="Amidohydro_3"/>
</dbReference>
<dbReference type="CDD" id="cd01300">
    <property type="entry name" value="YtcJ_like"/>
    <property type="match status" value="1"/>
</dbReference>
<reference evidence="2" key="1">
    <citation type="submission" date="2019-11" db="EMBL/GenBank/DDBJ databases">
        <authorList>
            <person name="Feng L."/>
        </authorList>
    </citation>
    <scope>NUCLEOTIDE SEQUENCE</scope>
    <source>
        <strain evidence="2">AcaccaeLFYP115</strain>
    </source>
</reference>
<dbReference type="InterPro" id="IPR033932">
    <property type="entry name" value="YtcJ-like"/>
</dbReference>